<evidence type="ECO:0000313" key="1">
    <source>
        <dbReference type="EMBL" id="WLJ26000.1"/>
    </source>
</evidence>
<reference evidence="1" key="1">
    <citation type="submission" date="2023-04" db="EMBL/GenBank/DDBJ databases">
        <title>The human skin virome in hidradenitis suppurativa patients.</title>
        <authorList>
            <person name="Jansen D."/>
        </authorList>
    </citation>
    <scope>NUCLEOTIDE SEQUENCE</scope>
    <source>
        <strain evidence="1">VC3_JansenPhageK</strain>
    </source>
</reference>
<protein>
    <submittedName>
        <fullName evidence="1">Transcriptional regulator</fullName>
    </submittedName>
</protein>
<accession>A0AA49X432</accession>
<organism evidence="1">
    <name type="scientific">Staphylococcus phage HS14</name>
    <dbReference type="NCBI Taxonomy" id="3056404"/>
    <lineage>
        <taxon>Viruses</taxon>
    </lineage>
</organism>
<name>A0AA49X432_9VIRU</name>
<dbReference type="EMBL" id="OQ890320">
    <property type="protein sequence ID" value="WLJ26000.1"/>
    <property type="molecule type" value="Genomic_DNA"/>
</dbReference>
<dbReference type="Gene3D" id="1.10.10.60">
    <property type="entry name" value="Homeodomain-like"/>
    <property type="match status" value="1"/>
</dbReference>
<proteinExistence type="predicted"/>
<sequence length="72" mass="8158">MVDVNKLHGKVVQNKYNWTTFAKALNVDRTTLHRKLKSDGEKLTVGEVNKIVSLLNLNKDEAIDIFFSKTVA</sequence>